<dbReference type="OrthoDB" id="3560982at2759"/>
<gene>
    <name evidence="4" type="ORF">RAG0_03292</name>
</gene>
<evidence type="ECO:0000313" key="5">
    <source>
        <dbReference type="Proteomes" id="UP000178912"/>
    </source>
</evidence>
<sequence length="125" mass="13595">MCGTSAIVVLPGGCSCDSCGNDRCDNDTSVQLLQRAKARSTQLTEETEASLKNIQHRGPDYSGVGINADCLWHARLAIRELCLNGNQPLHGPDVSIHAIMNGELYDYEDMKAKLGQKMGCHSHHT</sequence>
<accession>A0A1E1K3Z5</accession>
<dbReference type="GO" id="GO:0005524">
    <property type="term" value="F:ATP binding"/>
    <property type="evidence" value="ECO:0007669"/>
    <property type="project" value="UniProtKB-KW"/>
</dbReference>
<dbReference type="EMBL" id="FJUX01000013">
    <property type="protein sequence ID" value="CZS92783.1"/>
    <property type="molecule type" value="Genomic_DNA"/>
</dbReference>
<evidence type="ECO:0000256" key="1">
    <source>
        <dbReference type="ARBA" id="ARBA00022741"/>
    </source>
</evidence>
<dbReference type="SUPFAM" id="SSF56235">
    <property type="entry name" value="N-terminal nucleophile aminohydrolases (Ntn hydrolases)"/>
    <property type="match status" value="1"/>
</dbReference>
<evidence type="ECO:0000256" key="2">
    <source>
        <dbReference type="ARBA" id="ARBA00022840"/>
    </source>
</evidence>
<keyword evidence="5" id="KW-1185">Reference proteome</keyword>
<dbReference type="Gene3D" id="3.60.20.10">
    <property type="entry name" value="Glutamine Phosphoribosylpyrophosphate, subunit 1, domain 1"/>
    <property type="match status" value="1"/>
</dbReference>
<feature type="domain" description="Glutamine amidotransferase type-2" evidence="3">
    <location>
        <begin position="2"/>
        <end position="125"/>
    </location>
</feature>
<dbReference type="GO" id="GO:0006529">
    <property type="term" value="P:asparagine biosynthetic process"/>
    <property type="evidence" value="ECO:0007669"/>
    <property type="project" value="TreeGrafter"/>
</dbReference>
<name>A0A1E1K3Z5_9HELO</name>
<organism evidence="4 5">
    <name type="scientific">Rhynchosporium agropyri</name>
    <dbReference type="NCBI Taxonomy" id="914238"/>
    <lineage>
        <taxon>Eukaryota</taxon>
        <taxon>Fungi</taxon>
        <taxon>Dikarya</taxon>
        <taxon>Ascomycota</taxon>
        <taxon>Pezizomycotina</taxon>
        <taxon>Leotiomycetes</taxon>
        <taxon>Helotiales</taxon>
        <taxon>Ploettnerulaceae</taxon>
        <taxon>Rhynchosporium</taxon>
    </lineage>
</organism>
<dbReference type="GO" id="GO:0004066">
    <property type="term" value="F:asparagine synthase (glutamine-hydrolyzing) activity"/>
    <property type="evidence" value="ECO:0007669"/>
    <property type="project" value="TreeGrafter"/>
</dbReference>
<dbReference type="InterPro" id="IPR017932">
    <property type="entry name" value="GATase_2_dom"/>
</dbReference>
<dbReference type="InterPro" id="IPR050795">
    <property type="entry name" value="Asn_Synthetase"/>
</dbReference>
<evidence type="ECO:0000313" key="4">
    <source>
        <dbReference type="EMBL" id="CZS92783.1"/>
    </source>
</evidence>
<protein>
    <recommendedName>
        <fullName evidence="3">Glutamine amidotransferase type-2 domain-containing protein</fullName>
    </recommendedName>
</protein>
<dbReference type="AlphaFoldDB" id="A0A1E1K3Z5"/>
<dbReference type="PROSITE" id="PS51278">
    <property type="entry name" value="GATASE_TYPE_2"/>
    <property type="match status" value="1"/>
</dbReference>
<proteinExistence type="predicted"/>
<evidence type="ECO:0000259" key="3">
    <source>
        <dbReference type="PROSITE" id="PS51278"/>
    </source>
</evidence>
<dbReference type="GO" id="GO:0005829">
    <property type="term" value="C:cytosol"/>
    <property type="evidence" value="ECO:0007669"/>
    <property type="project" value="TreeGrafter"/>
</dbReference>
<dbReference type="PANTHER" id="PTHR11772:SF17">
    <property type="entry name" value="ASPARAGINE SYNTHETASE (EUROFUNG)"/>
    <property type="match status" value="1"/>
</dbReference>
<dbReference type="PANTHER" id="PTHR11772">
    <property type="entry name" value="ASPARAGINE SYNTHETASE"/>
    <property type="match status" value="1"/>
</dbReference>
<dbReference type="Proteomes" id="UP000178912">
    <property type="component" value="Unassembled WGS sequence"/>
</dbReference>
<keyword evidence="1" id="KW-0547">Nucleotide-binding</keyword>
<dbReference type="InterPro" id="IPR029055">
    <property type="entry name" value="Ntn_hydrolases_N"/>
</dbReference>
<dbReference type="Pfam" id="PF13522">
    <property type="entry name" value="GATase_6"/>
    <property type="match status" value="1"/>
</dbReference>
<reference evidence="5" key="1">
    <citation type="submission" date="2016-03" db="EMBL/GenBank/DDBJ databases">
        <authorList>
            <person name="Guldener U."/>
        </authorList>
    </citation>
    <scope>NUCLEOTIDE SEQUENCE [LARGE SCALE GENOMIC DNA]</scope>
    <source>
        <strain evidence="5">04CH-RAC-A.6.1</strain>
    </source>
</reference>
<keyword evidence="2" id="KW-0067">ATP-binding</keyword>